<evidence type="ECO:0000259" key="1">
    <source>
        <dbReference type="PROSITE" id="PS51729"/>
    </source>
</evidence>
<reference evidence="2 3" key="1">
    <citation type="journal article" date="2018" name="Nat. Biotechnol.">
        <title>A standardized bacterial taxonomy based on genome phylogeny substantially revises the tree of life.</title>
        <authorList>
            <person name="Parks D.H."/>
            <person name="Chuvochina M."/>
            <person name="Waite D.W."/>
            <person name="Rinke C."/>
            <person name="Skarshewski A."/>
            <person name="Chaumeil P.A."/>
            <person name="Hugenholtz P."/>
        </authorList>
    </citation>
    <scope>NUCLEOTIDE SEQUENCE [LARGE SCALE GENOMIC DNA]</scope>
    <source>
        <strain evidence="2">UBA11728</strain>
    </source>
</reference>
<dbReference type="SUPFAM" id="SSF55729">
    <property type="entry name" value="Acyl-CoA N-acyltransferases (Nat)"/>
    <property type="match status" value="1"/>
</dbReference>
<dbReference type="Gene3D" id="3.40.630.30">
    <property type="match status" value="1"/>
</dbReference>
<dbReference type="CDD" id="cd04301">
    <property type="entry name" value="NAT_SF"/>
    <property type="match status" value="1"/>
</dbReference>
<dbReference type="InterPro" id="IPR045057">
    <property type="entry name" value="Gcn5-rel_NAT"/>
</dbReference>
<name>A0A3D2X2B2_9FIRM</name>
<dbReference type="InterPro" id="IPR016181">
    <property type="entry name" value="Acyl_CoA_acyltransferase"/>
</dbReference>
<feature type="domain" description="N-acetyltransferase" evidence="1">
    <location>
        <begin position="3"/>
        <end position="91"/>
    </location>
</feature>
<gene>
    <name evidence="2" type="ORF">DHW61_02420</name>
</gene>
<evidence type="ECO:0000313" key="3">
    <source>
        <dbReference type="Proteomes" id="UP000262969"/>
    </source>
</evidence>
<sequence length="91" mass="10528">MLEIKKGTKSFYIGDSEENSLAIMTYVLSGEDLIIVDHTYVSDELKGQGIGKLLLKELVDWVREENKKIIPQCSYVRAQMENNNEYHDLIY</sequence>
<organism evidence="2 3">
    <name type="scientific">Lachnoclostridium phytofermentans</name>
    <dbReference type="NCBI Taxonomy" id="66219"/>
    <lineage>
        <taxon>Bacteria</taxon>
        <taxon>Bacillati</taxon>
        <taxon>Bacillota</taxon>
        <taxon>Clostridia</taxon>
        <taxon>Lachnospirales</taxon>
        <taxon>Lachnospiraceae</taxon>
    </lineage>
</organism>
<proteinExistence type="predicted"/>
<dbReference type="PANTHER" id="PTHR31435:SF10">
    <property type="entry name" value="BSR4717 PROTEIN"/>
    <property type="match status" value="1"/>
</dbReference>
<dbReference type="GO" id="GO:0016740">
    <property type="term" value="F:transferase activity"/>
    <property type="evidence" value="ECO:0007669"/>
    <property type="project" value="UniProtKB-KW"/>
</dbReference>
<dbReference type="AlphaFoldDB" id="A0A3D2X2B2"/>
<dbReference type="PANTHER" id="PTHR31435">
    <property type="entry name" value="PROTEIN NATD1"/>
    <property type="match status" value="1"/>
</dbReference>
<comment type="caution">
    <text evidence="2">The sequence shown here is derived from an EMBL/GenBank/DDBJ whole genome shotgun (WGS) entry which is preliminary data.</text>
</comment>
<dbReference type="EMBL" id="DPVV01000089">
    <property type="protein sequence ID" value="HCL01261.1"/>
    <property type="molecule type" value="Genomic_DNA"/>
</dbReference>
<accession>A0A3D2X2B2</accession>
<protein>
    <submittedName>
        <fullName evidence="2">GNAT family N-acetyltransferase</fullName>
    </submittedName>
</protein>
<evidence type="ECO:0000313" key="2">
    <source>
        <dbReference type="EMBL" id="HCL01261.1"/>
    </source>
</evidence>
<keyword evidence="2" id="KW-0808">Transferase</keyword>
<dbReference type="Pfam" id="PF14542">
    <property type="entry name" value="Acetyltransf_CG"/>
    <property type="match status" value="1"/>
</dbReference>
<dbReference type="InterPro" id="IPR031165">
    <property type="entry name" value="GNAT_YJDJ"/>
</dbReference>
<dbReference type="PROSITE" id="PS51729">
    <property type="entry name" value="GNAT_YJDJ"/>
    <property type="match status" value="1"/>
</dbReference>
<dbReference type="Proteomes" id="UP000262969">
    <property type="component" value="Unassembled WGS sequence"/>
</dbReference>